<evidence type="ECO:0000256" key="2">
    <source>
        <dbReference type="ARBA" id="ARBA00021982"/>
    </source>
</evidence>
<dbReference type="SUPFAM" id="SSF48334">
    <property type="entry name" value="DNA repair protein MutS, domain III"/>
    <property type="match status" value="1"/>
</dbReference>
<dbReference type="Gene3D" id="3.40.1170.10">
    <property type="entry name" value="DNA repair protein MutS, domain I"/>
    <property type="match status" value="1"/>
</dbReference>
<dbReference type="InterPro" id="IPR007695">
    <property type="entry name" value="DNA_mismatch_repair_MutS-lik_N"/>
</dbReference>
<evidence type="ECO:0000256" key="8">
    <source>
        <dbReference type="HAMAP-Rule" id="MF_00096"/>
    </source>
</evidence>
<evidence type="ECO:0000256" key="1">
    <source>
        <dbReference type="ARBA" id="ARBA00006271"/>
    </source>
</evidence>
<keyword evidence="3 8" id="KW-0547">Nucleotide-binding</keyword>
<comment type="function">
    <text evidence="8">This protein is involved in the repair of mismatches in DNA. It is possible that it carries out the mismatch recognition step. This protein has a weak ATPase activity.</text>
</comment>
<evidence type="ECO:0000259" key="10">
    <source>
        <dbReference type="PROSITE" id="PS00486"/>
    </source>
</evidence>
<dbReference type="GO" id="GO:0005524">
    <property type="term" value="F:ATP binding"/>
    <property type="evidence" value="ECO:0007669"/>
    <property type="project" value="UniProtKB-UniRule"/>
</dbReference>
<dbReference type="PANTHER" id="PTHR11361:SF34">
    <property type="entry name" value="DNA MISMATCH REPAIR PROTEIN MSH1, MITOCHONDRIAL"/>
    <property type="match status" value="1"/>
</dbReference>
<dbReference type="PANTHER" id="PTHR11361">
    <property type="entry name" value="DNA MISMATCH REPAIR PROTEIN MUTS FAMILY MEMBER"/>
    <property type="match status" value="1"/>
</dbReference>
<evidence type="ECO:0000256" key="3">
    <source>
        <dbReference type="ARBA" id="ARBA00022741"/>
    </source>
</evidence>
<dbReference type="SUPFAM" id="SSF52540">
    <property type="entry name" value="P-loop containing nucleoside triphosphate hydrolases"/>
    <property type="match status" value="1"/>
</dbReference>
<dbReference type="Pfam" id="PF05192">
    <property type="entry name" value="MutS_III"/>
    <property type="match status" value="1"/>
</dbReference>
<sequence length="861" mass="98205">MTPMMKQYLEIKEHYQDAILFFRLGDFYEMFYEDAQTAAKELEITLTGRGQGEDRIPMCGVPHHSADNYMTQLIDKGYKVAICEQVEDPKMVKGVVKREVTKLLTPGTLMNSKLLSERENNFLVAIAVADDTFGVARCDLSTGESDVTLINGTLDDLLDEIATSRSKEVVAPFEVEELLNASFAHNRSMLISYRQYEEPLDEYQHLLTNIDHPVLQKAYYRLLHYLVETQKQSLHHLQQATFLSTDDYLKLDIHAKRNLELVETLREKKKQGSLLSVIDQTVTSMGGRLMRQWMDRPLVRPRAIRERQEIVEQFYHAFFEREALRDLLKEVYDIERLAARIAYGSVNARELVQLKRSLKKLPDIKAQLDSLAINKNWLQSIETYETLVQLLTNSIVEDPPISLTDGGILIDGYNEELDRYRDASKNGKQWIAQLEQQEREFTGIRSLKVGYNKVFGYYIEVSRANTHLLPEGRYERKQTLTNAERYITPELKEKEALILEAEESLTELEYQLFIDIRTIVQEYVPSLQKLATEISEMDVLASFAMVAEKQQYVKPNVTETRQIDIIQGRHPVVETVIQRGTYVENDIDLTDERDMLLITGPNMGGKSTYMRQLALSAILTQIGSFVPAKKATMPIFDRIFTRIGAADDLASGQSTFMVEMMETKDALTKATANSLIILDEIGRGTSTYDGMALAQAIIEYIHESIGAKTLFSTHYHELTDLAKSIPTLRNVHVSAAEEDGTVVFLHQIIEGAADRSYGVYVAELAGLPDSVTKRANELLLTFEAKPTNATQQHTVTHEEVAATYEEAEQLSLFQIKEEKKDGKTKKEQSVLKALQELDLLHVTPFDVIKKVNDWQMQLRKK</sequence>
<dbReference type="CDD" id="cd03284">
    <property type="entry name" value="ABC_MutS1"/>
    <property type="match status" value="1"/>
</dbReference>
<evidence type="ECO:0000313" key="12">
    <source>
        <dbReference type="Proteomes" id="UP000298210"/>
    </source>
</evidence>
<dbReference type="InterPro" id="IPR007696">
    <property type="entry name" value="DNA_mismatch_repair_MutS_core"/>
</dbReference>
<evidence type="ECO:0000313" key="11">
    <source>
        <dbReference type="EMBL" id="TES50620.1"/>
    </source>
</evidence>
<dbReference type="FunFam" id="1.10.1420.10:FF:000007">
    <property type="entry name" value="DNA mismatch repair protein MutS"/>
    <property type="match status" value="1"/>
</dbReference>
<evidence type="ECO:0000256" key="5">
    <source>
        <dbReference type="ARBA" id="ARBA00022840"/>
    </source>
</evidence>
<dbReference type="InterPro" id="IPR045076">
    <property type="entry name" value="MutS"/>
</dbReference>
<comment type="caution">
    <text evidence="11">The sequence shown here is derived from an EMBL/GenBank/DDBJ whole genome shotgun (WGS) entry which is preliminary data.</text>
</comment>
<dbReference type="InterPro" id="IPR027417">
    <property type="entry name" value="P-loop_NTPase"/>
</dbReference>
<dbReference type="InterPro" id="IPR007861">
    <property type="entry name" value="DNA_mismatch_repair_MutS_clamp"/>
</dbReference>
<dbReference type="Pfam" id="PF01624">
    <property type="entry name" value="MutS_I"/>
    <property type="match status" value="1"/>
</dbReference>
<dbReference type="Pfam" id="PF05188">
    <property type="entry name" value="MutS_II"/>
    <property type="match status" value="1"/>
</dbReference>
<dbReference type="FunFam" id="3.40.1170.10:FF:000001">
    <property type="entry name" value="DNA mismatch repair protein MutS"/>
    <property type="match status" value="1"/>
</dbReference>
<dbReference type="EMBL" id="SNUX01000001">
    <property type="protein sequence ID" value="TES50620.1"/>
    <property type="molecule type" value="Genomic_DNA"/>
</dbReference>
<dbReference type="GO" id="GO:0140664">
    <property type="term" value="F:ATP-dependent DNA damage sensor activity"/>
    <property type="evidence" value="ECO:0007669"/>
    <property type="project" value="InterPro"/>
</dbReference>
<name>A0A4Y7WQ58_9BACI</name>
<feature type="binding site" evidence="8">
    <location>
        <begin position="600"/>
        <end position="607"/>
    </location>
    <ligand>
        <name>ATP</name>
        <dbReference type="ChEBI" id="CHEBI:30616"/>
    </ligand>
</feature>
<dbReference type="Proteomes" id="UP000298210">
    <property type="component" value="Unassembled WGS sequence"/>
</dbReference>
<dbReference type="SUPFAM" id="SSF53150">
    <property type="entry name" value="DNA repair protein MutS, domain II"/>
    <property type="match status" value="1"/>
</dbReference>
<dbReference type="Gene3D" id="1.10.1420.10">
    <property type="match status" value="2"/>
</dbReference>
<protein>
    <recommendedName>
        <fullName evidence="2 8">DNA mismatch repair protein MutS</fullName>
    </recommendedName>
</protein>
<dbReference type="RefSeq" id="WP_095150367.1">
    <property type="nucleotide sequence ID" value="NZ_LDIM01000012.1"/>
</dbReference>
<keyword evidence="5 8" id="KW-0067">ATP-binding</keyword>
<dbReference type="AlphaFoldDB" id="A0A4Y7WQ58"/>
<dbReference type="InterPro" id="IPR005748">
    <property type="entry name" value="DNA_mismatch_repair_MutS"/>
</dbReference>
<evidence type="ECO:0000256" key="7">
    <source>
        <dbReference type="ARBA" id="ARBA00023204"/>
    </source>
</evidence>
<dbReference type="SMART" id="SM00534">
    <property type="entry name" value="MUTSac"/>
    <property type="match status" value="1"/>
</dbReference>
<dbReference type="GO" id="GO:0030983">
    <property type="term" value="F:mismatched DNA binding"/>
    <property type="evidence" value="ECO:0007669"/>
    <property type="project" value="InterPro"/>
</dbReference>
<dbReference type="PIRSF" id="PIRSF037677">
    <property type="entry name" value="DNA_mis_repair_Msh6"/>
    <property type="match status" value="1"/>
</dbReference>
<keyword evidence="7 8" id="KW-0234">DNA repair</keyword>
<feature type="domain" description="DNA mismatch repair proteins mutS family" evidence="10">
    <location>
        <begin position="674"/>
        <end position="690"/>
    </location>
</feature>
<dbReference type="InterPro" id="IPR016151">
    <property type="entry name" value="DNA_mismatch_repair_MutS_N"/>
</dbReference>
<reference evidence="11 12" key="1">
    <citation type="submission" date="2019-03" db="EMBL/GenBank/DDBJ databases">
        <authorList>
            <person name="Liu G."/>
        </authorList>
    </citation>
    <scope>NUCLEOTIDE SEQUENCE [LARGE SCALE GENOMIC DNA]</scope>
    <source>
        <strain evidence="11 12">DSM 19099</strain>
    </source>
</reference>
<dbReference type="PROSITE" id="PS00486">
    <property type="entry name" value="DNA_MISMATCH_REPAIR_2"/>
    <property type="match status" value="1"/>
</dbReference>
<dbReference type="HAMAP" id="MF_00096">
    <property type="entry name" value="MutS"/>
    <property type="match status" value="1"/>
</dbReference>
<dbReference type="InterPro" id="IPR007860">
    <property type="entry name" value="DNA_mmatch_repair_MutS_con_dom"/>
</dbReference>
<dbReference type="Pfam" id="PF05190">
    <property type="entry name" value="MutS_IV"/>
    <property type="match status" value="1"/>
</dbReference>
<gene>
    <name evidence="8 11" type="primary">mutS</name>
    <name evidence="11" type="ORF">E2L03_01430</name>
</gene>
<dbReference type="InterPro" id="IPR000432">
    <property type="entry name" value="DNA_mismatch_repair_MutS_C"/>
</dbReference>
<evidence type="ECO:0000256" key="4">
    <source>
        <dbReference type="ARBA" id="ARBA00022763"/>
    </source>
</evidence>
<keyword evidence="4 8" id="KW-0227">DNA damage</keyword>
<dbReference type="Gene3D" id="3.30.420.110">
    <property type="entry name" value="MutS, connector domain"/>
    <property type="match status" value="1"/>
</dbReference>
<organism evidence="11 12">
    <name type="scientific">Shouchella lehensis</name>
    <dbReference type="NCBI Taxonomy" id="300825"/>
    <lineage>
        <taxon>Bacteria</taxon>
        <taxon>Bacillati</taxon>
        <taxon>Bacillota</taxon>
        <taxon>Bacilli</taxon>
        <taxon>Bacillales</taxon>
        <taxon>Bacillaceae</taxon>
        <taxon>Shouchella</taxon>
    </lineage>
</organism>
<dbReference type="SUPFAM" id="SSF55271">
    <property type="entry name" value="DNA repair protein MutS, domain I"/>
    <property type="match status" value="1"/>
</dbReference>
<dbReference type="InterPro" id="IPR036678">
    <property type="entry name" value="MutS_con_dom_sf"/>
</dbReference>
<evidence type="ECO:0000256" key="6">
    <source>
        <dbReference type="ARBA" id="ARBA00023125"/>
    </source>
</evidence>
<dbReference type="GO" id="GO:0003684">
    <property type="term" value="F:damaged DNA binding"/>
    <property type="evidence" value="ECO:0007669"/>
    <property type="project" value="UniProtKB-UniRule"/>
</dbReference>
<dbReference type="GO" id="GO:0006298">
    <property type="term" value="P:mismatch repair"/>
    <property type="evidence" value="ECO:0007669"/>
    <property type="project" value="UniProtKB-UniRule"/>
</dbReference>
<accession>A0A4Y7WQ58</accession>
<dbReference type="NCBIfam" id="NF003810">
    <property type="entry name" value="PRK05399.1"/>
    <property type="match status" value="1"/>
</dbReference>
<keyword evidence="6 8" id="KW-0238">DNA-binding</keyword>
<dbReference type="SMART" id="SM00533">
    <property type="entry name" value="MUTSd"/>
    <property type="match status" value="1"/>
</dbReference>
<dbReference type="Pfam" id="PF00488">
    <property type="entry name" value="MutS_V"/>
    <property type="match status" value="1"/>
</dbReference>
<dbReference type="Gene3D" id="3.40.50.300">
    <property type="entry name" value="P-loop containing nucleotide triphosphate hydrolases"/>
    <property type="match status" value="1"/>
</dbReference>
<dbReference type="InterPro" id="IPR036187">
    <property type="entry name" value="DNA_mismatch_repair_MutS_sf"/>
</dbReference>
<dbReference type="GO" id="GO:0005829">
    <property type="term" value="C:cytosol"/>
    <property type="evidence" value="ECO:0007669"/>
    <property type="project" value="TreeGrafter"/>
</dbReference>
<dbReference type="InterPro" id="IPR017261">
    <property type="entry name" value="DNA_mismatch_repair_MutS/MSH"/>
</dbReference>
<evidence type="ECO:0000256" key="9">
    <source>
        <dbReference type="RuleBase" id="RU003756"/>
    </source>
</evidence>
<comment type="similarity">
    <text evidence="1 8 9">Belongs to the DNA mismatch repair MutS family.</text>
</comment>
<dbReference type="FunFam" id="3.40.50.300:FF:000896">
    <property type="entry name" value="DNA mismatch repair protein MutS"/>
    <property type="match status" value="1"/>
</dbReference>
<dbReference type="NCBIfam" id="TIGR01070">
    <property type="entry name" value="mutS1"/>
    <property type="match status" value="1"/>
</dbReference>
<proteinExistence type="inferred from homology"/>